<evidence type="ECO:0000313" key="8">
    <source>
        <dbReference type="Proteomes" id="UP001597497"/>
    </source>
</evidence>
<reference evidence="8" key="1">
    <citation type="journal article" date="2019" name="Int. J. Syst. Evol. Microbiol.">
        <title>The Global Catalogue of Microorganisms (GCM) 10K type strain sequencing project: providing services to taxonomists for standard genome sequencing and annotation.</title>
        <authorList>
            <consortium name="The Broad Institute Genomics Platform"/>
            <consortium name="The Broad Institute Genome Sequencing Center for Infectious Disease"/>
            <person name="Wu L."/>
            <person name="Ma J."/>
        </authorList>
    </citation>
    <scope>NUCLEOTIDE SEQUENCE [LARGE SCALE GENOMIC DNA]</scope>
    <source>
        <strain evidence="8">KCTC 33676</strain>
    </source>
</reference>
<dbReference type="PANTHER" id="PTHR10010:SF46">
    <property type="entry name" value="SODIUM-DEPENDENT PHOSPHATE TRANSPORT PROTEIN 2B"/>
    <property type="match status" value="1"/>
</dbReference>
<evidence type="ECO:0000256" key="5">
    <source>
        <dbReference type="ARBA" id="ARBA00023136"/>
    </source>
</evidence>
<organism evidence="7 8">
    <name type="scientific">Marinicrinis sediminis</name>
    <dbReference type="NCBI Taxonomy" id="1652465"/>
    <lineage>
        <taxon>Bacteria</taxon>
        <taxon>Bacillati</taxon>
        <taxon>Bacillota</taxon>
        <taxon>Bacilli</taxon>
        <taxon>Bacillales</taxon>
        <taxon>Paenibacillaceae</taxon>
    </lineage>
</organism>
<evidence type="ECO:0000313" key="7">
    <source>
        <dbReference type="EMBL" id="MFD2672416.1"/>
    </source>
</evidence>
<gene>
    <name evidence="7" type="ORF">ACFSUC_12655</name>
</gene>
<evidence type="ECO:0000256" key="1">
    <source>
        <dbReference type="ARBA" id="ARBA00004651"/>
    </source>
</evidence>
<evidence type="ECO:0000256" key="6">
    <source>
        <dbReference type="SAM" id="Phobius"/>
    </source>
</evidence>
<comment type="subcellular location">
    <subcellularLocation>
        <location evidence="1">Cell membrane</location>
        <topology evidence="1">Multi-pass membrane protein</topology>
    </subcellularLocation>
</comment>
<evidence type="ECO:0000256" key="3">
    <source>
        <dbReference type="ARBA" id="ARBA00022692"/>
    </source>
</evidence>
<feature type="transmembrane region" description="Helical" evidence="6">
    <location>
        <begin position="261"/>
        <end position="284"/>
    </location>
</feature>
<feature type="transmembrane region" description="Helical" evidence="6">
    <location>
        <begin position="232"/>
        <end position="254"/>
    </location>
</feature>
<keyword evidence="2" id="KW-1003">Cell membrane</keyword>
<feature type="transmembrane region" description="Helical" evidence="6">
    <location>
        <begin position="85"/>
        <end position="104"/>
    </location>
</feature>
<feature type="transmembrane region" description="Helical" evidence="6">
    <location>
        <begin position="50"/>
        <end position="73"/>
    </location>
</feature>
<evidence type="ECO:0000256" key="4">
    <source>
        <dbReference type="ARBA" id="ARBA00022989"/>
    </source>
</evidence>
<feature type="transmembrane region" description="Helical" evidence="6">
    <location>
        <begin position="142"/>
        <end position="165"/>
    </location>
</feature>
<dbReference type="RefSeq" id="WP_379929978.1">
    <property type="nucleotide sequence ID" value="NZ_JBHUMM010000037.1"/>
</dbReference>
<protein>
    <submittedName>
        <fullName evidence="7">Na/Pi cotransporter family protein</fullName>
    </submittedName>
</protein>
<keyword evidence="5 6" id="KW-0472">Membrane</keyword>
<dbReference type="Pfam" id="PF02690">
    <property type="entry name" value="Na_Pi_cotrans"/>
    <property type="match status" value="1"/>
</dbReference>
<feature type="transmembrane region" description="Helical" evidence="6">
    <location>
        <begin position="110"/>
        <end position="130"/>
    </location>
</feature>
<dbReference type="EMBL" id="JBHUMM010000037">
    <property type="protein sequence ID" value="MFD2672416.1"/>
    <property type="molecule type" value="Genomic_DNA"/>
</dbReference>
<dbReference type="InterPro" id="IPR003841">
    <property type="entry name" value="Na/Pi_transpt"/>
</dbReference>
<dbReference type="NCBIfam" id="NF037997">
    <property type="entry name" value="Na_Pi_symport"/>
    <property type="match status" value="1"/>
</dbReference>
<keyword evidence="8" id="KW-1185">Reference proteome</keyword>
<sequence>MFHSIMIPLCMGLSVFLFGMKLMELALFYWAGNILKYVLKRFTATPLRGLLTGGCMTALLQSGSAITAISIGLVNTGLLSFPRTLGIILGTNIGAAITTELIGHPVSRSAVPLLLFACGSCTVAIVLSVLHQLLSARRPHRLPVSSFVHASLFGSIALAGFSCVLLGMEQMSTIGIALQHTGFFIWFLELAQRSLLLGLLAGICLTAVIQSSSASIAITMGLASVQAISFELGMAIIMGANIGSCVTGFIASIGGSRSGQFVAWSHFFLNAGGALLFFPLIPLLSQQVMWSADSPSDQLAHFQTLFNVISSLLVLPLCYLPVWRKEAASRI</sequence>
<proteinExistence type="predicted"/>
<accession>A0ABW5RCI5</accession>
<feature type="transmembrane region" description="Helical" evidence="6">
    <location>
        <begin position="7"/>
        <end position="30"/>
    </location>
</feature>
<feature type="transmembrane region" description="Helical" evidence="6">
    <location>
        <begin position="304"/>
        <end position="323"/>
    </location>
</feature>
<keyword evidence="3 6" id="KW-0812">Transmembrane</keyword>
<dbReference type="Proteomes" id="UP001597497">
    <property type="component" value="Unassembled WGS sequence"/>
</dbReference>
<dbReference type="PANTHER" id="PTHR10010">
    <property type="entry name" value="SOLUTE CARRIER FAMILY 34 SODIUM PHOSPHATE , MEMBER 2-RELATED"/>
    <property type="match status" value="1"/>
</dbReference>
<name>A0ABW5RCI5_9BACL</name>
<feature type="transmembrane region" description="Helical" evidence="6">
    <location>
        <begin position="195"/>
        <end position="220"/>
    </location>
</feature>
<comment type="caution">
    <text evidence="7">The sequence shown here is derived from an EMBL/GenBank/DDBJ whole genome shotgun (WGS) entry which is preliminary data.</text>
</comment>
<keyword evidence="4 6" id="KW-1133">Transmembrane helix</keyword>
<evidence type="ECO:0000256" key="2">
    <source>
        <dbReference type="ARBA" id="ARBA00022475"/>
    </source>
</evidence>